<dbReference type="Pfam" id="PF00512">
    <property type="entry name" value="HisKA"/>
    <property type="match status" value="1"/>
</dbReference>
<keyword evidence="4" id="KW-0597">Phosphoprotein</keyword>
<dbReference type="InterPro" id="IPR050428">
    <property type="entry name" value="TCS_sensor_his_kinase"/>
</dbReference>
<evidence type="ECO:0000256" key="7">
    <source>
        <dbReference type="ARBA" id="ARBA00022777"/>
    </source>
</evidence>
<dbReference type="SUPFAM" id="SSF47384">
    <property type="entry name" value="Homodimeric domain of signal transducing histidine kinase"/>
    <property type="match status" value="1"/>
</dbReference>
<dbReference type="InterPro" id="IPR005467">
    <property type="entry name" value="His_kinase_dom"/>
</dbReference>
<evidence type="ECO:0000256" key="10">
    <source>
        <dbReference type="ARBA" id="ARBA00023136"/>
    </source>
</evidence>
<dbReference type="Gene3D" id="1.10.287.130">
    <property type="match status" value="1"/>
</dbReference>
<dbReference type="PANTHER" id="PTHR45436">
    <property type="entry name" value="SENSOR HISTIDINE KINASE YKOH"/>
    <property type="match status" value="1"/>
</dbReference>
<dbReference type="Pfam" id="PF00672">
    <property type="entry name" value="HAMP"/>
    <property type="match status" value="1"/>
</dbReference>
<organism evidence="14 15">
    <name type="scientific">Nonomuraea maritima</name>
    <dbReference type="NCBI Taxonomy" id="683260"/>
    <lineage>
        <taxon>Bacteria</taxon>
        <taxon>Bacillati</taxon>
        <taxon>Actinomycetota</taxon>
        <taxon>Actinomycetes</taxon>
        <taxon>Streptosporangiales</taxon>
        <taxon>Streptosporangiaceae</taxon>
        <taxon>Nonomuraea</taxon>
    </lineage>
</organism>
<dbReference type="PROSITE" id="PS50109">
    <property type="entry name" value="HIS_KIN"/>
    <property type="match status" value="1"/>
</dbReference>
<dbReference type="InterPro" id="IPR036890">
    <property type="entry name" value="HATPase_C_sf"/>
</dbReference>
<keyword evidence="7 14" id="KW-0418">Kinase</keyword>
<dbReference type="STRING" id="683260.SAMN05421874_14717"/>
<comment type="catalytic activity">
    <reaction evidence="1">
        <text>ATP + protein L-histidine = ADP + protein N-phospho-L-histidine.</text>
        <dbReference type="EC" id="2.7.13.3"/>
    </reaction>
</comment>
<feature type="transmembrane region" description="Helical" evidence="11">
    <location>
        <begin position="154"/>
        <end position="174"/>
    </location>
</feature>
<keyword evidence="10 11" id="KW-0472">Membrane</keyword>
<accession>A0A1G9RN80</accession>
<dbReference type="SMART" id="SM00388">
    <property type="entry name" value="HisKA"/>
    <property type="match status" value="1"/>
</dbReference>
<dbReference type="Pfam" id="PF02518">
    <property type="entry name" value="HATPase_c"/>
    <property type="match status" value="1"/>
</dbReference>
<evidence type="ECO:0000256" key="8">
    <source>
        <dbReference type="ARBA" id="ARBA00022989"/>
    </source>
</evidence>
<evidence type="ECO:0000256" key="5">
    <source>
        <dbReference type="ARBA" id="ARBA00022679"/>
    </source>
</evidence>
<dbReference type="InterPro" id="IPR036097">
    <property type="entry name" value="HisK_dim/P_sf"/>
</dbReference>
<dbReference type="RefSeq" id="WP_090773952.1">
    <property type="nucleotide sequence ID" value="NZ_FNFB01000047.1"/>
</dbReference>
<dbReference type="Proteomes" id="UP000198683">
    <property type="component" value="Unassembled WGS sequence"/>
</dbReference>
<dbReference type="Gene3D" id="3.30.565.10">
    <property type="entry name" value="Histidine kinase-like ATPase, C-terminal domain"/>
    <property type="match status" value="1"/>
</dbReference>
<dbReference type="OrthoDB" id="9786919at2"/>
<keyword evidence="15" id="KW-1185">Reference proteome</keyword>
<protein>
    <recommendedName>
        <fullName evidence="3">histidine kinase</fullName>
        <ecNumber evidence="3">2.7.13.3</ecNumber>
    </recommendedName>
</protein>
<evidence type="ECO:0000256" key="9">
    <source>
        <dbReference type="ARBA" id="ARBA00023012"/>
    </source>
</evidence>
<dbReference type="SUPFAM" id="SSF55874">
    <property type="entry name" value="ATPase domain of HSP90 chaperone/DNA topoisomerase II/histidine kinase"/>
    <property type="match status" value="1"/>
</dbReference>
<dbReference type="CDD" id="cd00082">
    <property type="entry name" value="HisKA"/>
    <property type="match status" value="1"/>
</dbReference>
<evidence type="ECO:0000259" key="12">
    <source>
        <dbReference type="PROSITE" id="PS50109"/>
    </source>
</evidence>
<dbReference type="SUPFAM" id="SSF158472">
    <property type="entry name" value="HAMP domain-like"/>
    <property type="match status" value="1"/>
</dbReference>
<reference evidence="14 15" key="1">
    <citation type="submission" date="2016-10" db="EMBL/GenBank/DDBJ databases">
        <authorList>
            <person name="de Groot N.N."/>
        </authorList>
    </citation>
    <scope>NUCLEOTIDE SEQUENCE [LARGE SCALE GENOMIC DNA]</scope>
    <source>
        <strain evidence="14 15">CGMCC 4.5681</strain>
    </source>
</reference>
<feature type="domain" description="HAMP" evidence="13">
    <location>
        <begin position="179"/>
        <end position="232"/>
    </location>
</feature>
<dbReference type="PRINTS" id="PR00344">
    <property type="entry name" value="BCTRLSENSOR"/>
</dbReference>
<dbReference type="PROSITE" id="PS50885">
    <property type="entry name" value="HAMP"/>
    <property type="match status" value="1"/>
</dbReference>
<dbReference type="InterPro" id="IPR003661">
    <property type="entry name" value="HisK_dim/P_dom"/>
</dbReference>
<dbReference type="GO" id="GO:0000155">
    <property type="term" value="F:phosphorelay sensor kinase activity"/>
    <property type="evidence" value="ECO:0007669"/>
    <property type="project" value="InterPro"/>
</dbReference>
<dbReference type="SMART" id="SM00387">
    <property type="entry name" value="HATPase_c"/>
    <property type="match status" value="1"/>
</dbReference>
<dbReference type="InterPro" id="IPR003660">
    <property type="entry name" value="HAMP_dom"/>
</dbReference>
<dbReference type="EC" id="2.7.13.3" evidence="3"/>
<keyword evidence="9" id="KW-0902">Two-component regulatory system</keyword>
<gene>
    <name evidence="14" type="ORF">SAMN05421874_14717</name>
</gene>
<evidence type="ECO:0000256" key="11">
    <source>
        <dbReference type="SAM" id="Phobius"/>
    </source>
</evidence>
<dbReference type="GO" id="GO:0005886">
    <property type="term" value="C:plasma membrane"/>
    <property type="evidence" value="ECO:0007669"/>
    <property type="project" value="UniProtKB-SubCell"/>
</dbReference>
<dbReference type="PANTHER" id="PTHR45436:SF5">
    <property type="entry name" value="SENSOR HISTIDINE KINASE TRCS"/>
    <property type="match status" value="1"/>
</dbReference>
<dbReference type="EMBL" id="FNFB01000047">
    <property type="protein sequence ID" value="SDM24664.1"/>
    <property type="molecule type" value="Genomic_DNA"/>
</dbReference>
<dbReference type="InterPro" id="IPR004358">
    <property type="entry name" value="Sig_transdc_His_kin-like_C"/>
</dbReference>
<keyword evidence="5" id="KW-0808">Transferase</keyword>
<evidence type="ECO:0000256" key="2">
    <source>
        <dbReference type="ARBA" id="ARBA00004236"/>
    </source>
</evidence>
<feature type="domain" description="Histidine kinase" evidence="12">
    <location>
        <begin position="240"/>
        <end position="459"/>
    </location>
</feature>
<evidence type="ECO:0000256" key="4">
    <source>
        <dbReference type="ARBA" id="ARBA00022553"/>
    </source>
</evidence>
<keyword evidence="6 11" id="KW-0812">Transmembrane</keyword>
<evidence type="ECO:0000256" key="6">
    <source>
        <dbReference type="ARBA" id="ARBA00022692"/>
    </source>
</evidence>
<dbReference type="SMART" id="SM00304">
    <property type="entry name" value="HAMP"/>
    <property type="match status" value="1"/>
</dbReference>
<evidence type="ECO:0000313" key="15">
    <source>
        <dbReference type="Proteomes" id="UP000198683"/>
    </source>
</evidence>
<evidence type="ECO:0000313" key="14">
    <source>
        <dbReference type="EMBL" id="SDM24664.1"/>
    </source>
</evidence>
<evidence type="ECO:0000256" key="3">
    <source>
        <dbReference type="ARBA" id="ARBA00012438"/>
    </source>
</evidence>
<dbReference type="InterPro" id="IPR003594">
    <property type="entry name" value="HATPase_dom"/>
</dbReference>
<evidence type="ECO:0000259" key="13">
    <source>
        <dbReference type="PROSITE" id="PS50885"/>
    </source>
</evidence>
<keyword evidence="8 11" id="KW-1133">Transmembrane helix</keyword>
<feature type="transmembrane region" description="Helical" evidence="11">
    <location>
        <begin position="12"/>
        <end position="36"/>
    </location>
</feature>
<dbReference type="Gene3D" id="6.10.340.10">
    <property type="match status" value="1"/>
</dbReference>
<evidence type="ECO:0000256" key="1">
    <source>
        <dbReference type="ARBA" id="ARBA00000085"/>
    </source>
</evidence>
<comment type="subcellular location">
    <subcellularLocation>
        <location evidence="2">Cell membrane</location>
    </subcellularLocation>
</comment>
<dbReference type="CDD" id="cd06225">
    <property type="entry name" value="HAMP"/>
    <property type="match status" value="1"/>
</dbReference>
<sequence length="464" mass="50288">MYTWRRISITKRITLFAGVLAVLLSALLTVTVMTAFHRYATDSLQDELTAAGGRLISLVERGEAFRPMVQRHDRVVQVVDARGAVVAASPSLQGKPVMAAFPMDGRKLSTSVVCGGAFLADECDLVVGQQAHPDGEPWIVYVASPVIPFWVTPWLAATVVGAAAVVAAAVTLLAHRISTNSLRPVTRIQSELDRMNDVTLDRRVPVPCSKDEIHDLAVTVNRTLSRLQAAMAQQRHFTSDASHELRTPIAAIQAEVEDALHAPDETTVPGLGTKVLNSVERLRAIVDDLLIIARLEAGRFVEREPVDLSELVAAECRRRQGTSAKTVECSLERDVTVLGDRTELSRLLVKLIDNADRYAESKVTVRACRVPATKQESESFPDGVAVVDVIDDGPGIDASHRELVFQRFARLDTARDRDAGGTGLGLAIARQVAAVHGGTLHVTDAPRGAHFVLRLPALPHDHTV</sequence>
<dbReference type="AlphaFoldDB" id="A0A1G9RN80"/>
<name>A0A1G9RN80_9ACTN</name>
<proteinExistence type="predicted"/>